<evidence type="ECO:0000256" key="3">
    <source>
        <dbReference type="ARBA" id="ARBA00023306"/>
    </source>
</evidence>
<dbReference type="PANTHER" id="PTHR35798">
    <property type="entry name" value="CELL DIVISION PROTEIN SEPF"/>
    <property type="match status" value="1"/>
</dbReference>
<dbReference type="EMBL" id="CP060637">
    <property type="protein sequence ID" value="QNM15632.1"/>
    <property type="molecule type" value="Genomic_DNA"/>
</dbReference>
<evidence type="ECO:0000256" key="2">
    <source>
        <dbReference type="ARBA" id="ARBA00023210"/>
    </source>
</evidence>
<dbReference type="RefSeq" id="WP_101475055.1">
    <property type="nucleotide sequence ID" value="NZ_CP060637.1"/>
</dbReference>
<evidence type="ECO:0000313" key="6">
    <source>
        <dbReference type="Proteomes" id="UP000515913"/>
    </source>
</evidence>
<dbReference type="Pfam" id="PF04472">
    <property type="entry name" value="SepF"/>
    <property type="match status" value="1"/>
</dbReference>
<evidence type="ECO:0000256" key="1">
    <source>
        <dbReference type="ARBA" id="ARBA00022618"/>
    </source>
</evidence>
<dbReference type="KEGG" id="fho:H9Q81_01975"/>
<organism evidence="5 6">
    <name type="scientific">Fusobacterium hominis</name>
    <dbReference type="NCBI Taxonomy" id="2764326"/>
    <lineage>
        <taxon>Bacteria</taxon>
        <taxon>Fusobacteriati</taxon>
        <taxon>Fusobacteriota</taxon>
        <taxon>Fusobacteriia</taxon>
        <taxon>Fusobacteriales</taxon>
        <taxon>Fusobacteriaceae</taxon>
        <taxon>Fusobacterium</taxon>
    </lineage>
</organism>
<gene>
    <name evidence="5" type="primary">sepF</name>
    <name evidence="5" type="ORF">H9Q81_01975</name>
</gene>
<dbReference type="AlphaFoldDB" id="A0A7G9GXV0"/>
<evidence type="ECO:0000313" key="5">
    <source>
        <dbReference type="EMBL" id="QNM15632.1"/>
    </source>
</evidence>
<dbReference type="Proteomes" id="UP000515913">
    <property type="component" value="Chromosome"/>
</dbReference>
<reference evidence="5 6" key="1">
    <citation type="submission" date="2020-08" db="EMBL/GenBank/DDBJ databases">
        <authorList>
            <person name="Liu C."/>
            <person name="Sun Q."/>
        </authorList>
    </citation>
    <scope>NUCLEOTIDE SEQUENCE [LARGE SCALE GENOMIC DNA]</scope>
    <source>
        <strain evidence="5 6">NSJ-57</strain>
    </source>
</reference>
<protein>
    <submittedName>
        <fullName evidence="5">Cell division protein SepF</fullName>
    </submittedName>
</protein>
<dbReference type="Gene3D" id="3.30.110.150">
    <property type="entry name" value="SepF-like protein"/>
    <property type="match status" value="1"/>
</dbReference>
<accession>A0A7G9GXV0</accession>
<comment type="function">
    <text evidence="4">Cell division protein that is part of the divisome complex and is recruited early to the Z-ring. Probably stimulates Z-ring formation, perhaps through the cross-linking of FtsZ protofilaments. Its function overlaps with FtsA.</text>
</comment>
<dbReference type="PANTHER" id="PTHR35798:SF1">
    <property type="entry name" value="CELL DIVISION PROTEIN SEPF"/>
    <property type="match status" value="1"/>
</dbReference>
<keyword evidence="1 5" id="KW-0132">Cell division</keyword>
<proteinExistence type="predicted"/>
<dbReference type="InterPro" id="IPR023052">
    <property type="entry name" value="Cell_div_SepF"/>
</dbReference>
<keyword evidence="2" id="KW-0717">Septation</keyword>
<dbReference type="GO" id="GO:0000917">
    <property type="term" value="P:division septum assembly"/>
    <property type="evidence" value="ECO:0007669"/>
    <property type="project" value="UniProtKB-KW"/>
</dbReference>
<name>A0A7G9GXV0_9FUSO</name>
<evidence type="ECO:0000256" key="4">
    <source>
        <dbReference type="ARBA" id="ARBA00044936"/>
    </source>
</evidence>
<dbReference type="InterPro" id="IPR007561">
    <property type="entry name" value="Cell_div_SepF/SepF-rel"/>
</dbReference>
<dbReference type="InterPro" id="IPR038594">
    <property type="entry name" value="SepF-like_sf"/>
</dbReference>
<keyword evidence="6" id="KW-1185">Reference proteome</keyword>
<keyword evidence="3" id="KW-0131">Cell cycle</keyword>
<sequence>MGKKVIVNKVKEFFGLDNPDGAGIDSDIDFNDSGITDIEIENTSINSIVEPQISSSSQNHKLNSPLEASVGGANYQTIFLDPKTYSDCRKIADYVRDEKMVTLNLEFLDEKTAIRLMNFLSGAMTVQGAKYLIISKKVYTIFPKSMRIYYEGKKSEEPRIFENFGREEK</sequence>